<keyword evidence="3" id="KW-0732">Signal</keyword>
<feature type="domain" description="Bacterial surface antigen (D15)" evidence="4">
    <location>
        <begin position="138"/>
        <end position="371"/>
    </location>
</feature>
<comment type="subcellular location">
    <subcellularLocation>
        <location evidence="1">Membrane</location>
    </subcellularLocation>
</comment>
<keyword evidence="2" id="KW-0472">Membrane</keyword>
<evidence type="ECO:0000256" key="2">
    <source>
        <dbReference type="ARBA" id="ARBA00023136"/>
    </source>
</evidence>
<feature type="signal peptide" evidence="3">
    <location>
        <begin position="1"/>
        <end position="22"/>
    </location>
</feature>
<gene>
    <name evidence="5" type="ORF">GCM10007390_44980</name>
</gene>
<dbReference type="EMBL" id="BMXF01000006">
    <property type="protein sequence ID" value="GHB84789.1"/>
    <property type="molecule type" value="Genomic_DNA"/>
</dbReference>
<accession>A0A8J3GB41</accession>
<sequence length="375" mass="43054">MRKRFCHILGVGMLLAGADAYAQETKSKFWQKFNPDSLVSRPLHVLPLPVFRTSPETGFQAGISVDYFFNADTLPTTRNSYAWIQALYSTRRQLVVEPAWQVFTKNEKYFLRGKGGYVIFSENFWGVGNQTLAEDDYLSASYNRTYFQGDFYRKTKGKLFLGLTSYFSDVRSVKFDNEERLNEIDPFLGSEANRIVGIGPSVLWDYRNDAFSPTRGWYANAHYRQHFAGLGSTFEYNDQFLDVRKYFPLNAKSLLGLQGVGHFTQGHVPFHDLPRLGGYTIMRGYTHGRFRDRQLWSAQAEYRRNLGRFLVAAAFVSAGGVAPEIKDFTFSTTRYSGGAGLRILINRQMNLYTRLDFAVTSDRTTGFYFRIFDAF</sequence>
<dbReference type="AlphaFoldDB" id="A0A8J3GB41"/>
<evidence type="ECO:0000313" key="6">
    <source>
        <dbReference type="Proteomes" id="UP000598271"/>
    </source>
</evidence>
<dbReference type="Pfam" id="PF01103">
    <property type="entry name" value="Omp85"/>
    <property type="match status" value="1"/>
</dbReference>
<feature type="chain" id="PRO_5035285736" description="Bacterial surface antigen (D15) domain-containing protein" evidence="3">
    <location>
        <begin position="23"/>
        <end position="375"/>
    </location>
</feature>
<keyword evidence="6" id="KW-1185">Reference proteome</keyword>
<dbReference type="GO" id="GO:0019867">
    <property type="term" value="C:outer membrane"/>
    <property type="evidence" value="ECO:0007669"/>
    <property type="project" value="InterPro"/>
</dbReference>
<protein>
    <recommendedName>
        <fullName evidence="4">Bacterial surface antigen (D15) domain-containing protein</fullName>
    </recommendedName>
</protein>
<proteinExistence type="predicted"/>
<evidence type="ECO:0000256" key="3">
    <source>
        <dbReference type="SAM" id="SignalP"/>
    </source>
</evidence>
<evidence type="ECO:0000256" key="1">
    <source>
        <dbReference type="ARBA" id="ARBA00004370"/>
    </source>
</evidence>
<comment type="caution">
    <text evidence="5">The sequence shown here is derived from an EMBL/GenBank/DDBJ whole genome shotgun (WGS) entry which is preliminary data.</text>
</comment>
<organism evidence="5 6">
    <name type="scientific">Persicitalea jodogahamensis</name>
    <dbReference type="NCBI Taxonomy" id="402147"/>
    <lineage>
        <taxon>Bacteria</taxon>
        <taxon>Pseudomonadati</taxon>
        <taxon>Bacteroidota</taxon>
        <taxon>Cytophagia</taxon>
        <taxon>Cytophagales</taxon>
        <taxon>Spirosomataceae</taxon>
        <taxon>Persicitalea</taxon>
    </lineage>
</organism>
<name>A0A8J3GB41_9BACT</name>
<reference evidence="5 6" key="1">
    <citation type="journal article" date="2014" name="Int. J. Syst. Evol. Microbiol.">
        <title>Complete genome sequence of Corynebacterium casei LMG S-19264T (=DSM 44701T), isolated from a smear-ripened cheese.</title>
        <authorList>
            <consortium name="US DOE Joint Genome Institute (JGI-PGF)"/>
            <person name="Walter F."/>
            <person name="Albersmeier A."/>
            <person name="Kalinowski J."/>
            <person name="Ruckert C."/>
        </authorList>
    </citation>
    <scope>NUCLEOTIDE SEQUENCE [LARGE SCALE GENOMIC DNA]</scope>
    <source>
        <strain evidence="5 6">KCTC 12866</strain>
    </source>
</reference>
<dbReference type="InterPro" id="IPR000184">
    <property type="entry name" value="Bac_surfAg_D15"/>
</dbReference>
<dbReference type="Gene3D" id="2.40.160.50">
    <property type="entry name" value="membrane protein fhac: a member of the omp85/tpsb transporter family"/>
    <property type="match status" value="1"/>
</dbReference>
<evidence type="ECO:0000313" key="5">
    <source>
        <dbReference type="EMBL" id="GHB84789.1"/>
    </source>
</evidence>
<dbReference type="RefSeq" id="WP_189567718.1">
    <property type="nucleotide sequence ID" value="NZ_BMXF01000006.1"/>
</dbReference>
<evidence type="ECO:0000259" key="4">
    <source>
        <dbReference type="Pfam" id="PF01103"/>
    </source>
</evidence>
<dbReference type="Proteomes" id="UP000598271">
    <property type="component" value="Unassembled WGS sequence"/>
</dbReference>